<dbReference type="AlphaFoldDB" id="A0A0F0GAD1"/>
<dbReference type="GO" id="GO:0004312">
    <property type="term" value="F:fatty acid synthase activity"/>
    <property type="evidence" value="ECO:0007669"/>
    <property type="project" value="TreeGrafter"/>
</dbReference>
<accession>A0A0F0GAD1</accession>
<evidence type="ECO:0000313" key="2">
    <source>
        <dbReference type="EMBL" id="KJK33027.1"/>
    </source>
</evidence>
<dbReference type="PATRIC" id="fig|68170.10.peg.3419"/>
<dbReference type="GO" id="GO:0006633">
    <property type="term" value="P:fatty acid biosynthetic process"/>
    <property type="evidence" value="ECO:0007669"/>
    <property type="project" value="TreeGrafter"/>
</dbReference>
<comment type="caution">
    <text evidence="2">The sequence shown here is derived from an EMBL/GenBank/DDBJ whole genome shotgun (WGS) entry which is preliminary data.</text>
</comment>
<name>A0A0F0GAD1_LENAE</name>
<gene>
    <name evidence="2" type="ORF">UK23_47810</name>
</gene>
<sequence>PQGAGQSGSIPLVVSAKTPGALKGQVERIRALVASGMSAVDVGFSLATTRALFEHRAVLVDDEVVAEGVAGGKPLAFLFSGQGAQRVGAGRELYEAFPVFAEALDAALVNLDPALRDVMWGEDQEALNQTGFAQPAIF</sequence>
<dbReference type="Gene3D" id="3.40.366.10">
    <property type="entry name" value="Malonyl-Coenzyme A Acyl Carrier Protein, domain 2"/>
    <property type="match status" value="1"/>
</dbReference>
<evidence type="ECO:0000256" key="1">
    <source>
        <dbReference type="ARBA" id="ARBA00022679"/>
    </source>
</evidence>
<dbReference type="Proteomes" id="UP000033393">
    <property type="component" value="Unassembled WGS sequence"/>
</dbReference>
<protein>
    <submittedName>
        <fullName evidence="2">Uncharacterized protein</fullName>
    </submittedName>
</protein>
<reference evidence="2 3" key="1">
    <citation type="submission" date="2015-02" db="EMBL/GenBank/DDBJ databases">
        <authorList>
            <person name="Ju K.-S."/>
            <person name="Doroghazi J.R."/>
            <person name="Metcalf W."/>
        </authorList>
    </citation>
    <scope>NUCLEOTIDE SEQUENCE [LARGE SCALE GENOMIC DNA]</scope>
    <source>
        <strain evidence="2 3">NRRL B-16140</strain>
    </source>
</reference>
<dbReference type="Gene3D" id="3.30.70.3290">
    <property type="match status" value="1"/>
</dbReference>
<keyword evidence="1" id="KW-0808">Transferase</keyword>
<dbReference type="InterPro" id="IPR001227">
    <property type="entry name" value="Ac_transferase_dom_sf"/>
</dbReference>
<proteinExistence type="predicted"/>
<keyword evidence="3" id="KW-1185">Reference proteome</keyword>
<dbReference type="InterPro" id="IPR050091">
    <property type="entry name" value="PKS_NRPS_Biosynth_Enz"/>
</dbReference>
<dbReference type="PANTHER" id="PTHR43775:SF51">
    <property type="entry name" value="INACTIVE PHENOLPHTHIOCEROL SYNTHESIS POLYKETIDE SYNTHASE TYPE I PKS1-RELATED"/>
    <property type="match status" value="1"/>
</dbReference>
<dbReference type="Pfam" id="PF22621">
    <property type="entry name" value="CurL-like_PKS_C"/>
    <property type="match status" value="1"/>
</dbReference>
<dbReference type="SUPFAM" id="SSF52151">
    <property type="entry name" value="FabD/lysophospholipase-like"/>
    <property type="match status" value="1"/>
</dbReference>
<dbReference type="EMBL" id="JYJG01000606">
    <property type="protein sequence ID" value="KJK33027.1"/>
    <property type="molecule type" value="Genomic_DNA"/>
</dbReference>
<organism evidence="2 3">
    <name type="scientific">Lentzea aerocolonigenes</name>
    <name type="common">Lechevalieria aerocolonigenes</name>
    <name type="synonym">Saccharothrix aerocolonigenes</name>
    <dbReference type="NCBI Taxonomy" id="68170"/>
    <lineage>
        <taxon>Bacteria</taxon>
        <taxon>Bacillati</taxon>
        <taxon>Actinomycetota</taxon>
        <taxon>Actinomycetes</taxon>
        <taxon>Pseudonocardiales</taxon>
        <taxon>Pseudonocardiaceae</taxon>
        <taxon>Lentzea</taxon>
    </lineage>
</organism>
<dbReference type="PANTHER" id="PTHR43775">
    <property type="entry name" value="FATTY ACID SYNTHASE"/>
    <property type="match status" value="1"/>
</dbReference>
<feature type="non-terminal residue" evidence="2">
    <location>
        <position position="1"/>
    </location>
</feature>
<dbReference type="OrthoDB" id="3540929at2"/>
<evidence type="ECO:0000313" key="3">
    <source>
        <dbReference type="Proteomes" id="UP000033393"/>
    </source>
</evidence>
<dbReference type="InterPro" id="IPR016035">
    <property type="entry name" value="Acyl_Trfase/lysoPLipase"/>
</dbReference>
<feature type="non-terminal residue" evidence="2">
    <location>
        <position position="138"/>
    </location>
</feature>